<keyword evidence="4 5" id="KW-0804">Transcription</keyword>
<dbReference type="Gene3D" id="3.10.20.730">
    <property type="entry name" value="RNAP, epsilon subunit-like"/>
    <property type="match status" value="1"/>
</dbReference>
<evidence type="ECO:0000256" key="1">
    <source>
        <dbReference type="ARBA" id="ARBA00022478"/>
    </source>
</evidence>
<comment type="caution">
    <text evidence="6">The sequence shown here is derived from an EMBL/GenBank/DDBJ whole genome shotgun (WGS) entry which is preliminary data.</text>
</comment>
<evidence type="ECO:0000313" key="6">
    <source>
        <dbReference type="EMBL" id="MFD1018003.1"/>
    </source>
</evidence>
<dbReference type="EMBL" id="JBHTKL010000001">
    <property type="protein sequence ID" value="MFD1018003.1"/>
    <property type="molecule type" value="Genomic_DNA"/>
</dbReference>
<dbReference type="InterPro" id="IPR009907">
    <property type="entry name" value="RpoY"/>
</dbReference>
<evidence type="ECO:0000256" key="2">
    <source>
        <dbReference type="ARBA" id="ARBA00022679"/>
    </source>
</evidence>
<keyword evidence="1 5" id="KW-0240">DNA-directed RNA polymerase</keyword>
<keyword evidence="2 5" id="KW-0808">Transferase</keyword>
<dbReference type="Pfam" id="PF07288">
    <property type="entry name" value="RpoY"/>
    <property type="match status" value="1"/>
</dbReference>
<evidence type="ECO:0000256" key="3">
    <source>
        <dbReference type="ARBA" id="ARBA00022695"/>
    </source>
</evidence>
<comment type="catalytic activity">
    <reaction evidence="5">
        <text>RNA(n) + a ribonucleoside 5'-triphosphate = RNA(n+1) + diphosphate</text>
        <dbReference type="Rhea" id="RHEA:21248"/>
        <dbReference type="Rhea" id="RHEA-COMP:14527"/>
        <dbReference type="Rhea" id="RHEA-COMP:17342"/>
        <dbReference type="ChEBI" id="CHEBI:33019"/>
        <dbReference type="ChEBI" id="CHEBI:61557"/>
        <dbReference type="ChEBI" id="CHEBI:140395"/>
        <dbReference type="EC" id="2.7.7.6"/>
    </reaction>
</comment>
<protein>
    <recommendedName>
        <fullName evidence="5">DNA-directed RNA polymerase subunit epsilon</fullName>
        <shortName evidence="5">RNAP epsilon subunit</shortName>
        <ecNumber evidence="5">2.7.7.6</ecNumber>
    </recommendedName>
    <alternativeName>
        <fullName evidence="5">RNA polymerase epsilon subunit</fullName>
    </alternativeName>
    <alternativeName>
        <fullName evidence="5">Transcriptase subunit epsilon</fullName>
    </alternativeName>
</protein>
<dbReference type="GO" id="GO:0003899">
    <property type="term" value="F:DNA-directed RNA polymerase activity"/>
    <property type="evidence" value="ECO:0007669"/>
    <property type="project" value="UniProtKB-EC"/>
</dbReference>
<proteinExistence type="inferred from homology"/>
<name>A0ABW3KYQ0_9BACI</name>
<evidence type="ECO:0000256" key="5">
    <source>
        <dbReference type="HAMAP-Rule" id="MF_01553"/>
    </source>
</evidence>
<dbReference type="HAMAP" id="MF_01553">
    <property type="entry name" value="RNApol_bact_RpoY"/>
    <property type="match status" value="1"/>
</dbReference>
<dbReference type="EC" id="2.7.7.6" evidence="5"/>
<evidence type="ECO:0000256" key="4">
    <source>
        <dbReference type="ARBA" id="ARBA00023163"/>
    </source>
</evidence>
<organism evidence="6 7">
    <name type="scientific">Thalassobacillus hwangdonensis</name>
    <dbReference type="NCBI Taxonomy" id="546108"/>
    <lineage>
        <taxon>Bacteria</taxon>
        <taxon>Bacillati</taxon>
        <taxon>Bacillota</taxon>
        <taxon>Bacilli</taxon>
        <taxon>Bacillales</taxon>
        <taxon>Bacillaceae</taxon>
        <taxon>Thalassobacillus</taxon>
    </lineage>
</organism>
<reference evidence="7" key="1">
    <citation type="journal article" date="2019" name="Int. J. Syst. Evol. Microbiol.">
        <title>The Global Catalogue of Microorganisms (GCM) 10K type strain sequencing project: providing services to taxonomists for standard genome sequencing and annotation.</title>
        <authorList>
            <consortium name="The Broad Institute Genomics Platform"/>
            <consortium name="The Broad Institute Genome Sequencing Center for Infectious Disease"/>
            <person name="Wu L."/>
            <person name="Ma J."/>
        </authorList>
    </citation>
    <scope>NUCLEOTIDE SEQUENCE [LARGE SCALE GENOMIC DNA]</scope>
    <source>
        <strain evidence="7">CCUG 56607</strain>
    </source>
</reference>
<comment type="function">
    <text evidence="5">A non-essential component of RNA polymerase (RNAP).</text>
</comment>
<gene>
    <name evidence="5" type="primary">rpoY</name>
    <name evidence="6" type="ORF">ACFQ2J_02225</name>
</gene>
<keyword evidence="3 5" id="KW-0548">Nucleotidyltransferase</keyword>
<evidence type="ECO:0000313" key="7">
    <source>
        <dbReference type="Proteomes" id="UP001596990"/>
    </source>
</evidence>
<sequence length="69" mass="8374">MIFKVLYQELPREVPVRERTKALYVEAETERKVREKLSDRGINIEYIQVMDEEHLNYEQQSENFEVENA</sequence>
<dbReference type="NCBIfam" id="NF010188">
    <property type="entry name" value="PRK13667.1"/>
    <property type="match status" value="1"/>
</dbReference>
<accession>A0ABW3KYQ0</accession>
<comment type="similarity">
    <text evidence="5">Belongs to the RNA polymerase subunit epsilon family.</text>
</comment>
<dbReference type="RefSeq" id="WP_386056184.1">
    <property type="nucleotide sequence ID" value="NZ_JBHTKL010000001.1"/>
</dbReference>
<comment type="subunit">
    <text evidence="5">RNAP is composed of a core of 2 alpha, a beta and a beta' subunit. The core is associated with a delta subunit, and at least one of epsilon or omega. When a sigma factor is associated with the core the holoenzyme is formed, which can initiate transcription.</text>
</comment>
<dbReference type="Proteomes" id="UP001596990">
    <property type="component" value="Unassembled WGS sequence"/>
</dbReference>
<keyword evidence="7" id="KW-1185">Reference proteome</keyword>